<evidence type="ECO:0000313" key="3">
    <source>
        <dbReference type="Proteomes" id="UP000230869"/>
    </source>
</evidence>
<dbReference type="Proteomes" id="UP000230869">
    <property type="component" value="Unassembled WGS sequence"/>
</dbReference>
<gene>
    <name evidence="2" type="ORF">COV49_00300</name>
</gene>
<dbReference type="Gene3D" id="3.30.420.40">
    <property type="match status" value="1"/>
</dbReference>
<name>A0A2M6KA45_9BACT</name>
<dbReference type="Pfam" id="PF00814">
    <property type="entry name" value="TsaD"/>
    <property type="match status" value="1"/>
</dbReference>
<dbReference type="SUPFAM" id="SSF53067">
    <property type="entry name" value="Actin-like ATPase domain"/>
    <property type="match status" value="1"/>
</dbReference>
<accession>A0A2M6KA45</accession>
<reference evidence="2 3" key="1">
    <citation type="submission" date="2017-09" db="EMBL/GenBank/DDBJ databases">
        <title>Depth-based differentiation of microbial function through sediment-hosted aquifers and enrichment of novel symbionts in the deep terrestrial subsurface.</title>
        <authorList>
            <person name="Probst A.J."/>
            <person name="Ladd B."/>
            <person name="Jarett J.K."/>
            <person name="Geller-Mcgrath D.E."/>
            <person name="Sieber C.M."/>
            <person name="Emerson J.B."/>
            <person name="Anantharaman K."/>
            <person name="Thomas B.C."/>
            <person name="Malmstrom R."/>
            <person name="Stieglmeier M."/>
            <person name="Klingl A."/>
            <person name="Woyke T."/>
            <person name="Ryan C.M."/>
            <person name="Banfield J.F."/>
        </authorList>
    </citation>
    <scope>NUCLEOTIDE SEQUENCE [LARGE SCALE GENOMIC DNA]</scope>
    <source>
        <strain evidence="2">CG11_big_fil_rev_8_21_14_0_20_39_10</strain>
    </source>
</reference>
<feature type="domain" description="Gcp-like" evidence="1">
    <location>
        <begin position="37"/>
        <end position="91"/>
    </location>
</feature>
<proteinExistence type="predicted"/>
<organism evidence="2 3">
    <name type="scientific">Candidatus Falkowbacteria bacterium CG11_big_fil_rev_8_21_14_0_20_39_10</name>
    <dbReference type="NCBI Taxonomy" id="1974570"/>
    <lineage>
        <taxon>Bacteria</taxon>
        <taxon>Candidatus Falkowiibacteriota</taxon>
    </lineage>
</organism>
<dbReference type="InterPro" id="IPR000905">
    <property type="entry name" value="Gcp-like_dom"/>
</dbReference>
<dbReference type="InterPro" id="IPR043129">
    <property type="entry name" value="ATPase_NBD"/>
</dbReference>
<dbReference type="EMBL" id="PCWW01000007">
    <property type="protein sequence ID" value="PIR14017.1"/>
    <property type="molecule type" value="Genomic_DNA"/>
</dbReference>
<comment type="caution">
    <text evidence="2">The sequence shown here is derived from an EMBL/GenBank/DDBJ whole genome shotgun (WGS) entry which is preliminary data.</text>
</comment>
<protein>
    <recommendedName>
        <fullName evidence="1">Gcp-like domain-containing protein</fullName>
    </recommendedName>
</protein>
<dbReference type="AlphaFoldDB" id="A0A2M6KA45"/>
<evidence type="ECO:0000259" key="1">
    <source>
        <dbReference type="Pfam" id="PF00814"/>
    </source>
</evidence>
<evidence type="ECO:0000313" key="2">
    <source>
        <dbReference type="EMBL" id="PIR14017.1"/>
    </source>
</evidence>
<sequence>MKILFIDTTKGQTIEIAVKDGRQVLAGKKFEAKYSQAEKLLPEIDKILKSKKIKLNEIKGIQVANRRGGFTALRIGVATANALGYALGIMVKGSAKKRSHDYARNRQKTPKNANNFDVIEPVYDKEPNITLKKVNH</sequence>